<name>A0ABQ4H2C0_9ACTN</name>
<feature type="region of interest" description="Disordered" evidence="1">
    <location>
        <begin position="1"/>
        <end position="44"/>
    </location>
</feature>
<comment type="caution">
    <text evidence="2">The sequence shown here is derived from an EMBL/GenBank/DDBJ whole genome shotgun (WGS) entry which is preliminary data.</text>
</comment>
<protein>
    <submittedName>
        <fullName evidence="2">Uncharacterized protein</fullName>
    </submittedName>
</protein>
<proteinExistence type="predicted"/>
<sequence>MRHGGRQLPELPTAGTGPQAARPAADRAQGRETRSAALDGGKLLDAHPGCSPVVGWSPSPPELLPQLREHVERYSDKAAGGWVFIGPKDARLRRSSPSDLEQDPYGGRFPDLHIHDLRHMGKTLAPANGASLKEPMARMRSLVHSGGPDLPARPAGS</sequence>
<dbReference type="InterPro" id="IPR011010">
    <property type="entry name" value="DNA_brk_join_enz"/>
</dbReference>
<reference evidence="2 3" key="1">
    <citation type="submission" date="2021-01" db="EMBL/GenBank/DDBJ databases">
        <title>Whole genome shotgun sequence of Microbispora siamensis NBRC 104113.</title>
        <authorList>
            <person name="Komaki H."/>
            <person name="Tamura T."/>
        </authorList>
    </citation>
    <scope>NUCLEOTIDE SEQUENCE [LARGE SCALE GENOMIC DNA]</scope>
    <source>
        <strain evidence="2 3">NBRC 104113</strain>
    </source>
</reference>
<dbReference type="Proteomes" id="UP000660454">
    <property type="component" value="Unassembled WGS sequence"/>
</dbReference>
<evidence type="ECO:0000313" key="2">
    <source>
        <dbReference type="EMBL" id="GIH67694.1"/>
    </source>
</evidence>
<accession>A0ABQ4H2C0</accession>
<gene>
    <name evidence="2" type="ORF">Msi02_85110</name>
</gene>
<dbReference type="EMBL" id="BOOF01000091">
    <property type="protein sequence ID" value="GIH67694.1"/>
    <property type="molecule type" value="Genomic_DNA"/>
</dbReference>
<organism evidence="2 3">
    <name type="scientific">Microbispora siamensis</name>
    <dbReference type="NCBI Taxonomy" id="564413"/>
    <lineage>
        <taxon>Bacteria</taxon>
        <taxon>Bacillati</taxon>
        <taxon>Actinomycetota</taxon>
        <taxon>Actinomycetes</taxon>
        <taxon>Streptosporangiales</taxon>
        <taxon>Streptosporangiaceae</taxon>
        <taxon>Microbispora</taxon>
    </lineage>
</organism>
<evidence type="ECO:0000256" key="1">
    <source>
        <dbReference type="SAM" id="MobiDB-lite"/>
    </source>
</evidence>
<feature type="compositionally biased region" description="Basic and acidic residues" evidence="1">
    <location>
        <begin position="24"/>
        <end position="34"/>
    </location>
</feature>
<evidence type="ECO:0000313" key="3">
    <source>
        <dbReference type="Proteomes" id="UP000660454"/>
    </source>
</evidence>
<dbReference type="SUPFAM" id="SSF56349">
    <property type="entry name" value="DNA breaking-rejoining enzymes"/>
    <property type="match status" value="1"/>
</dbReference>
<keyword evidence="3" id="KW-1185">Reference proteome</keyword>